<dbReference type="AlphaFoldDB" id="A0A4P6Q8Q6"/>
<keyword evidence="4" id="KW-1185">Reference proteome</keyword>
<dbReference type="GO" id="GO:0005506">
    <property type="term" value="F:iron ion binding"/>
    <property type="evidence" value="ECO:0007669"/>
    <property type="project" value="InterPro"/>
</dbReference>
<reference evidence="3 4" key="1">
    <citation type="submission" date="2019-02" db="EMBL/GenBank/DDBJ databases">
        <authorList>
            <person name="Khodamoradi S."/>
            <person name="Hahnke R.L."/>
            <person name="Kaempfer P."/>
            <person name="Schumann P."/>
            <person name="Rohde M."/>
            <person name="Steinert M."/>
            <person name="Luzhetskyy A."/>
            <person name="Wink J."/>
            <person name="Ruckert C."/>
        </authorList>
    </citation>
    <scope>NUCLEOTIDE SEQUENCE [LARGE SCALE GENOMIC DNA]</scope>
    <source>
        <strain evidence="3 4">M2</strain>
    </source>
</reference>
<dbReference type="Gene3D" id="1.10.630.10">
    <property type="entry name" value="Cytochrome P450"/>
    <property type="match status" value="1"/>
</dbReference>
<dbReference type="PANTHER" id="PTHR46696:SF1">
    <property type="entry name" value="CYTOCHROME P450 YJIB-RELATED"/>
    <property type="match status" value="1"/>
</dbReference>
<proteinExistence type="inferred from homology"/>
<dbReference type="EMBL" id="CP036455">
    <property type="protein sequence ID" value="QBI55504.1"/>
    <property type="molecule type" value="Genomic_DNA"/>
</dbReference>
<dbReference type="InterPro" id="IPR036396">
    <property type="entry name" value="Cyt_P450_sf"/>
</dbReference>
<dbReference type="InterPro" id="IPR002397">
    <property type="entry name" value="Cyt_P450_B"/>
</dbReference>
<evidence type="ECO:0000256" key="2">
    <source>
        <dbReference type="SAM" id="MobiDB-lite"/>
    </source>
</evidence>
<keyword evidence="3" id="KW-0560">Oxidoreductase</keyword>
<dbReference type="Proteomes" id="UP000292235">
    <property type="component" value="Chromosome"/>
</dbReference>
<evidence type="ECO:0000313" key="4">
    <source>
        <dbReference type="Proteomes" id="UP000292235"/>
    </source>
</evidence>
<dbReference type="PANTHER" id="PTHR46696">
    <property type="entry name" value="P450, PUTATIVE (EUROFUNG)-RELATED"/>
    <property type="match status" value="1"/>
</dbReference>
<dbReference type="GO" id="GO:0016705">
    <property type="term" value="F:oxidoreductase activity, acting on paired donors, with incorporation or reduction of molecular oxygen"/>
    <property type="evidence" value="ECO:0007669"/>
    <property type="project" value="InterPro"/>
</dbReference>
<dbReference type="PRINTS" id="PR00359">
    <property type="entry name" value="BP450"/>
</dbReference>
<gene>
    <name evidence="3" type="ORF">EKD16_18705</name>
</gene>
<comment type="similarity">
    <text evidence="1">Belongs to the cytochrome P450 family.</text>
</comment>
<protein>
    <submittedName>
        <fullName evidence="3">Cytochrome P450 107B1</fullName>
        <ecNumber evidence="3">1.14.-.-</ecNumber>
    </submittedName>
</protein>
<organism evidence="3 4">
    <name type="scientific">Streptomonospora litoralis</name>
    <dbReference type="NCBI Taxonomy" id="2498135"/>
    <lineage>
        <taxon>Bacteria</taxon>
        <taxon>Bacillati</taxon>
        <taxon>Actinomycetota</taxon>
        <taxon>Actinomycetes</taxon>
        <taxon>Streptosporangiales</taxon>
        <taxon>Nocardiopsidaceae</taxon>
        <taxon>Streptomonospora</taxon>
    </lineage>
</organism>
<accession>A0A4P6Q8Q6</accession>
<dbReference type="GO" id="GO:0004497">
    <property type="term" value="F:monooxygenase activity"/>
    <property type="evidence" value="ECO:0007669"/>
    <property type="project" value="InterPro"/>
</dbReference>
<feature type="region of interest" description="Disordered" evidence="2">
    <location>
        <begin position="462"/>
        <end position="482"/>
    </location>
</feature>
<dbReference type="GO" id="GO:0020037">
    <property type="term" value="F:heme binding"/>
    <property type="evidence" value="ECO:0007669"/>
    <property type="project" value="InterPro"/>
</dbReference>
<dbReference type="KEGG" id="strr:EKD16_18705"/>
<dbReference type="EC" id="1.14.-.-" evidence="3"/>
<dbReference type="SUPFAM" id="SSF48264">
    <property type="entry name" value="Cytochrome P450"/>
    <property type="match status" value="1"/>
</dbReference>
<sequence>MNPLAGASGGIPPVGRAVGGNPDRRRRASLPLAPYPPNRCSMTTPVPPVKLYEPVERPDLRWKYLRETYGDVAPAWFDPYARGWLLLSWESIRWAMQPASPFSADPDHWRDMREGLIPESSGTAVQLIRRQSARFRDGGEHARYRGALQDALQHLIDRNRVLDAVERVAYRLIAEFSRRRSDDLAAGYTYPRPVDLIGDYARRLTGTVLARLVGFTAAEADRIGTLMETVWDGEPHLAMQAWTQLAEDLAALAEQRARHPQDDVLSFLLHDRDRPAHTRAEAADQTALLFAAGYDPTTHLIGNCLRELLTDPRMGADLRSGLGDVRAVVNTVQVHRPPVAMLPGRWVTADHTIGHYRLRGGDLVGFGIAAANQSLAARELTSSTNAHLGWGTGGHGCPRAGQDIATVVAGAAVHCLFGAAPLRLAVPADALPDRPSMVINGLRELPVDLGEVHLPESRAALPEPAAVRPSGPAPAAATRSPSLGERLGGFARALLGRG</sequence>
<evidence type="ECO:0000313" key="3">
    <source>
        <dbReference type="EMBL" id="QBI55504.1"/>
    </source>
</evidence>
<feature type="region of interest" description="Disordered" evidence="2">
    <location>
        <begin position="1"/>
        <end position="36"/>
    </location>
</feature>
<evidence type="ECO:0000256" key="1">
    <source>
        <dbReference type="ARBA" id="ARBA00010617"/>
    </source>
</evidence>
<name>A0A4P6Q8Q6_9ACTN</name>